<dbReference type="GO" id="GO:0008270">
    <property type="term" value="F:zinc ion binding"/>
    <property type="evidence" value="ECO:0007669"/>
    <property type="project" value="UniProtKB-KW"/>
</dbReference>
<dbReference type="Pfam" id="PF16131">
    <property type="entry name" value="Torus"/>
    <property type="match status" value="1"/>
</dbReference>
<name>A0A0F7SJQ4_PHARH</name>
<dbReference type="PANTHER" id="PTHR14089">
    <property type="entry name" value="PRE-MRNA-SPLICING FACTOR RBM22"/>
    <property type="match status" value="1"/>
</dbReference>
<dbReference type="CDD" id="cd12360">
    <property type="entry name" value="RRM_cwf2"/>
    <property type="match status" value="1"/>
</dbReference>
<evidence type="ECO:0000256" key="7">
    <source>
        <dbReference type="ARBA" id="ARBA00022833"/>
    </source>
</evidence>
<keyword evidence="11" id="KW-0131">Cell cycle</keyword>
<feature type="domain" description="RRM" evidence="15">
    <location>
        <begin position="141"/>
        <end position="218"/>
    </location>
</feature>
<evidence type="ECO:0000259" key="16">
    <source>
        <dbReference type="PROSITE" id="PS50103"/>
    </source>
</evidence>
<evidence type="ECO:0000313" key="17">
    <source>
        <dbReference type="EMBL" id="CED82267.1"/>
    </source>
</evidence>
<dbReference type="SUPFAM" id="SSF54928">
    <property type="entry name" value="RNA-binding domain, RBD"/>
    <property type="match status" value="1"/>
</dbReference>
<dbReference type="GO" id="GO:0000974">
    <property type="term" value="C:Prp19 complex"/>
    <property type="evidence" value="ECO:0007669"/>
    <property type="project" value="TreeGrafter"/>
</dbReference>
<feature type="compositionally biased region" description="Polar residues" evidence="14">
    <location>
        <begin position="1"/>
        <end position="10"/>
    </location>
</feature>
<dbReference type="InterPro" id="IPR035979">
    <property type="entry name" value="RBD_domain_sf"/>
</dbReference>
<comment type="subcellular location">
    <subcellularLocation>
        <location evidence="1">Nucleus</location>
    </subcellularLocation>
</comment>
<evidence type="ECO:0000256" key="9">
    <source>
        <dbReference type="ARBA" id="ARBA00023187"/>
    </source>
</evidence>
<keyword evidence="8 12" id="KW-0694">RNA-binding</keyword>
<evidence type="ECO:0000256" key="4">
    <source>
        <dbReference type="ARBA" id="ARBA00022723"/>
    </source>
</evidence>
<keyword evidence="10" id="KW-0539">Nucleus</keyword>
<dbReference type="PANTHER" id="PTHR14089:SF2">
    <property type="entry name" value="PRE-MRNA-SPLICING FACTOR CWC2"/>
    <property type="match status" value="1"/>
</dbReference>
<accession>A0A0F7SJQ4</accession>
<keyword evidence="6 13" id="KW-0863">Zinc-finger</keyword>
<feature type="compositionally biased region" description="Basic residues" evidence="14">
    <location>
        <begin position="14"/>
        <end position="23"/>
    </location>
</feature>
<evidence type="ECO:0000256" key="8">
    <source>
        <dbReference type="ARBA" id="ARBA00022884"/>
    </source>
</evidence>
<feature type="zinc finger region" description="C3H1-type" evidence="13">
    <location>
        <begin position="76"/>
        <end position="104"/>
    </location>
</feature>
<dbReference type="FunFam" id="3.30.70.330:FF:000502">
    <property type="entry name" value="Pre-mRNA-splicing factor cwc2, putative"/>
    <property type="match status" value="1"/>
</dbReference>
<dbReference type="SMART" id="SM00360">
    <property type="entry name" value="RRM"/>
    <property type="match status" value="1"/>
</dbReference>
<dbReference type="InterPro" id="IPR039171">
    <property type="entry name" value="Cwc2/Slt11"/>
</dbReference>
<feature type="domain" description="C3H1-type" evidence="16">
    <location>
        <begin position="76"/>
        <end position="104"/>
    </location>
</feature>
<keyword evidence="7 13" id="KW-0862">Zinc</keyword>
<evidence type="ECO:0000256" key="10">
    <source>
        <dbReference type="ARBA" id="ARBA00023242"/>
    </source>
</evidence>
<sequence length="355" mass="39555">MSTAISSTAVTAPKKLRPARRQVKKGEIQAPVQEQTGRELSMVKSGGDREDSFHTQTKSLTRCILARDAGYTRADALGTKYCCLFFARGCCSLGSDCTFLHRLPSSSHILPDLSMDCFGREKHAAYRDDMGGVGSMMRVNRTLYIGRVKEEGSKKDTEEVVRRHFGEWGDIYRLNVLPGRGVAFVTYQTEINAQFAREAMSHQSLDSDETLNVRWATEDPNPGVIKREKRRVENEGRAAIQGKVDPTQAEAEIVLQALERGQEDELYALDEEDARDEKRPRLIKKSETNQPSSQPDDQIPDGGLLDRDALEGMKYFLEIKRRRETEEASKTETASQPVAGGLGLLGGYGSEDDSD</sequence>
<evidence type="ECO:0000256" key="11">
    <source>
        <dbReference type="ARBA" id="ARBA00023306"/>
    </source>
</evidence>
<keyword evidence="9" id="KW-0508">mRNA splicing</keyword>
<feature type="region of interest" description="Disordered" evidence="14">
    <location>
        <begin position="321"/>
        <end position="355"/>
    </location>
</feature>
<organism evidence="17">
    <name type="scientific">Phaffia rhodozyma</name>
    <name type="common">Yeast</name>
    <name type="synonym">Xanthophyllomyces dendrorhous</name>
    <dbReference type="NCBI Taxonomy" id="264483"/>
    <lineage>
        <taxon>Eukaryota</taxon>
        <taxon>Fungi</taxon>
        <taxon>Dikarya</taxon>
        <taxon>Basidiomycota</taxon>
        <taxon>Agaricomycotina</taxon>
        <taxon>Tremellomycetes</taxon>
        <taxon>Cystofilobasidiales</taxon>
        <taxon>Mrakiaceae</taxon>
        <taxon>Phaffia</taxon>
    </lineage>
</organism>
<keyword evidence="4 13" id="KW-0479">Metal-binding</keyword>
<dbReference type="GO" id="GO:0071007">
    <property type="term" value="C:U2-type catalytic step 2 spliceosome"/>
    <property type="evidence" value="ECO:0007669"/>
    <property type="project" value="TreeGrafter"/>
</dbReference>
<protein>
    <submittedName>
        <fullName evidence="17">Nuclear mrna via spliceosome-related</fullName>
    </submittedName>
</protein>
<evidence type="ECO:0000256" key="12">
    <source>
        <dbReference type="PROSITE-ProRule" id="PRU00176"/>
    </source>
</evidence>
<dbReference type="GO" id="GO:0071006">
    <property type="term" value="C:U2-type catalytic step 1 spliceosome"/>
    <property type="evidence" value="ECO:0007669"/>
    <property type="project" value="TreeGrafter"/>
</dbReference>
<evidence type="ECO:0000259" key="15">
    <source>
        <dbReference type="PROSITE" id="PS50102"/>
    </source>
</evidence>
<dbReference type="GO" id="GO:0036002">
    <property type="term" value="F:pre-mRNA binding"/>
    <property type="evidence" value="ECO:0007669"/>
    <property type="project" value="TreeGrafter"/>
</dbReference>
<feature type="region of interest" description="Disordered" evidence="14">
    <location>
        <begin position="1"/>
        <end position="53"/>
    </location>
</feature>
<dbReference type="InterPro" id="IPR012677">
    <property type="entry name" value="Nucleotide-bd_a/b_plait_sf"/>
</dbReference>
<dbReference type="InterPro" id="IPR032297">
    <property type="entry name" value="Torus"/>
</dbReference>
<keyword evidence="3" id="KW-0507">mRNA processing</keyword>
<dbReference type="EMBL" id="LN483124">
    <property type="protein sequence ID" value="CED82267.1"/>
    <property type="molecule type" value="Genomic_DNA"/>
</dbReference>
<dbReference type="InterPro" id="IPR000571">
    <property type="entry name" value="Znf_CCCH"/>
</dbReference>
<evidence type="ECO:0000256" key="1">
    <source>
        <dbReference type="ARBA" id="ARBA00004123"/>
    </source>
</evidence>
<dbReference type="PROSITE" id="PS50103">
    <property type="entry name" value="ZF_C3H1"/>
    <property type="match status" value="1"/>
</dbReference>
<keyword evidence="5" id="KW-0747">Spliceosome</keyword>
<feature type="compositionally biased region" description="Basic and acidic residues" evidence="14">
    <location>
        <begin position="321"/>
        <end position="330"/>
    </location>
</feature>
<dbReference type="AlphaFoldDB" id="A0A0F7SJQ4"/>
<dbReference type="Gene3D" id="3.30.70.330">
    <property type="match status" value="1"/>
</dbReference>
<reference evidence="17" key="1">
    <citation type="submission" date="2014-08" db="EMBL/GenBank/DDBJ databases">
        <authorList>
            <person name="Sharma Rahul"/>
            <person name="Thines Marco"/>
        </authorList>
    </citation>
    <scope>NUCLEOTIDE SEQUENCE</scope>
</reference>
<dbReference type="SUPFAM" id="SSF90229">
    <property type="entry name" value="CCCH zinc finger"/>
    <property type="match status" value="1"/>
</dbReference>
<dbReference type="Pfam" id="PF00076">
    <property type="entry name" value="RRM_1"/>
    <property type="match status" value="1"/>
</dbReference>
<dbReference type="PROSITE" id="PS50102">
    <property type="entry name" value="RRM"/>
    <property type="match status" value="1"/>
</dbReference>
<comment type="similarity">
    <text evidence="2">Belongs to the RRM CWC2 family.</text>
</comment>
<evidence type="ECO:0000256" key="14">
    <source>
        <dbReference type="SAM" id="MobiDB-lite"/>
    </source>
</evidence>
<dbReference type="InterPro" id="IPR034181">
    <property type="entry name" value="Cwc2_RRM"/>
</dbReference>
<dbReference type="GO" id="GO:0017070">
    <property type="term" value="F:U6 snRNA binding"/>
    <property type="evidence" value="ECO:0007669"/>
    <property type="project" value="TreeGrafter"/>
</dbReference>
<evidence type="ECO:0000256" key="6">
    <source>
        <dbReference type="ARBA" id="ARBA00022771"/>
    </source>
</evidence>
<evidence type="ECO:0000256" key="13">
    <source>
        <dbReference type="PROSITE-ProRule" id="PRU00723"/>
    </source>
</evidence>
<evidence type="ECO:0000256" key="5">
    <source>
        <dbReference type="ARBA" id="ARBA00022728"/>
    </source>
</evidence>
<dbReference type="GO" id="GO:0008380">
    <property type="term" value="P:RNA splicing"/>
    <property type="evidence" value="ECO:0007669"/>
    <property type="project" value="UniProtKB-KW"/>
</dbReference>
<proteinExistence type="inferred from homology"/>
<feature type="region of interest" description="Disordered" evidence="14">
    <location>
        <begin position="270"/>
        <end position="305"/>
    </location>
</feature>
<dbReference type="InterPro" id="IPR036855">
    <property type="entry name" value="Znf_CCCH_sf"/>
</dbReference>
<evidence type="ECO:0000256" key="3">
    <source>
        <dbReference type="ARBA" id="ARBA00022664"/>
    </source>
</evidence>
<dbReference type="InterPro" id="IPR000504">
    <property type="entry name" value="RRM_dom"/>
</dbReference>
<evidence type="ECO:0000256" key="2">
    <source>
        <dbReference type="ARBA" id="ARBA00008024"/>
    </source>
</evidence>
<feature type="compositionally biased region" description="Gly residues" evidence="14">
    <location>
        <begin position="340"/>
        <end position="349"/>
    </location>
</feature>
<dbReference type="GO" id="GO:0006397">
    <property type="term" value="P:mRNA processing"/>
    <property type="evidence" value="ECO:0007669"/>
    <property type="project" value="UniProtKB-KW"/>
</dbReference>
<feature type="compositionally biased region" description="Basic and acidic residues" evidence="14">
    <location>
        <begin position="275"/>
        <end position="287"/>
    </location>
</feature>